<sequence length="1297" mass="146753">MDHGHSGKLSDRTDLDKAIEIAEQALAANLSESPVGDRAASFHILSKYYGSRFRRHKKQEDLGKALHASEQAVALSENNLDRATYLNSLSTHYRSKFLEQRNREDIDKAIETVREAIAIIPKDSLTNKTTLNRAICLDTLSSSYATRFNNLKNQDDLEKAIEAGEKAVEISFEDNPALFGYLNNLSNRYSSRFNIRRDWEDLNNAIRLGEQAISIAPRNSRADKTHFDCLSDQAICLTSLSRHYISRFNKLGNPEDAEQSINAAERAVAITPDGSPDLARLIRNLSNRYKSRFNKFGDPEDIENAIRNIHKISTTSPEDGRNLAECLTLKFQRLGKLEDLERATQAAKQALAVVPENGPERANFLNNLLICYRHNPEELGNQAGFDEIVQALEQAVTAIPQNSAKMVAYLATLSNTHYSRFIKSKKMEDLEKAIHVRERAIAIASENSDSRLAVMKSDLSTWYNSKFLHFGNQEDLQIATQLAEQAAAAIAEENPHRARCLNNLASCYHSLFYRLESQKYLNRALECAEKAVNITSEDNPTRMSFLQSLIYLYISRFWRLGNQEDIDRSIEIAEQVVATGPSSKLAGYLTDLSKCYGMRSGGHTQGDIEKVLHSTEQLVTAEFSLTPNTHPQGYSNFGLTRSRSRDLRDAEKAVKIAEQAVEATPEGHPALRRYLQNLSNQYIFLSFMQGDLENFEKILQNIKRTISITPEDTPEQAENLLTLSKHYFYRFYKLKDCDDHENALTCLKKSFAIVNALPHSRIRTGERLYILYLLRQEYNQAASVIVDTVKLLPRVSPRHVSRRDHEWVRSKVNGMSSNACSLVLKTGKPAAQAFELLEIGRCVISSLAIDAQTDVSSLRKYDIQLYKRYEGLRSELSSVPGDEIQFSLEGAGIDFKHRSPYYIERDLQEIEAKIRDIPGFATFQLPLGSEEFQRMARDGPLVAFNITKIRSDALIVTSTAEVKALFLHGLDHSEAVRRISDIGKISSRHPLKLAENNLKLKDFLKWLWLTAVKPVLAELGFLILDPPWDYKLPRIWWITSGILSSAPFHAAGIYEDNNERESTMDFVVSSYISTVKALKFSREKIRKQSTMAHRQALLVCASDQDLDFEDEIEAIQRVIEKETPTVVMKDSTKEDILRQIERSSIIHFSCHGISVGFEPYSQPPKSPSDSYLLLRSSGDDLHADEKLTIDDLAKVRHPSAQLAFLSACSTAKVSSSRLTDEMPHIANSFQLAGYPHVIGTLWEADDESAILVSKTFYKHLSRNNAARALHHAIRKMMQHHWFKDDYLAWVPFVHIGA</sequence>
<organism evidence="2 3">
    <name type="scientific">Orbilia ellipsospora</name>
    <dbReference type="NCBI Taxonomy" id="2528407"/>
    <lineage>
        <taxon>Eukaryota</taxon>
        <taxon>Fungi</taxon>
        <taxon>Dikarya</taxon>
        <taxon>Ascomycota</taxon>
        <taxon>Pezizomycotina</taxon>
        <taxon>Orbiliomycetes</taxon>
        <taxon>Orbiliales</taxon>
        <taxon>Orbiliaceae</taxon>
        <taxon>Orbilia</taxon>
    </lineage>
</organism>
<comment type="caution">
    <text evidence="2">The sequence shown here is derived from an EMBL/GenBank/DDBJ whole genome shotgun (WGS) entry which is preliminary data.</text>
</comment>
<dbReference type="PANTHER" id="PTHR19959:SF119">
    <property type="entry name" value="FUNGAL LIPASE-LIKE DOMAIN-CONTAINING PROTEIN"/>
    <property type="match status" value="1"/>
</dbReference>
<protein>
    <recommendedName>
        <fullName evidence="1">CHAT domain-containing protein</fullName>
    </recommendedName>
</protein>
<evidence type="ECO:0000259" key="1">
    <source>
        <dbReference type="Pfam" id="PF12770"/>
    </source>
</evidence>
<gene>
    <name evidence="2" type="ORF">TWF694_002510</name>
</gene>
<proteinExistence type="predicted"/>
<dbReference type="Proteomes" id="UP001365542">
    <property type="component" value="Unassembled WGS sequence"/>
</dbReference>
<dbReference type="SMART" id="SM00028">
    <property type="entry name" value="TPR"/>
    <property type="match status" value="7"/>
</dbReference>
<dbReference type="SUPFAM" id="SSF48452">
    <property type="entry name" value="TPR-like"/>
    <property type="match status" value="1"/>
</dbReference>
<keyword evidence="3" id="KW-1185">Reference proteome</keyword>
<dbReference type="PANTHER" id="PTHR19959">
    <property type="entry name" value="KINESIN LIGHT CHAIN"/>
    <property type="match status" value="1"/>
</dbReference>
<reference evidence="2 3" key="1">
    <citation type="submission" date="2019-10" db="EMBL/GenBank/DDBJ databases">
        <authorList>
            <person name="Palmer J.M."/>
        </authorList>
    </citation>
    <scope>NUCLEOTIDE SEQUENCE [LARGE SCALE GENOMIC DNA]</scope>
    <source>
        <strain evidence="2 3">TWF694</strain>
    </source>
</reference>
<evidence type="ECO:0000313" key="3">
    <source>
        <dbReference type="Proteomes" id="UP001365542"/>
    </source>
</evidence>
<evidence type="ECO:0000313" key="2">
    <source>
        <dbReference type="EMBL" id="KAK6533572.1"/>
    </source>
</evidence>
<dbReference type="InterPro" id="IPR019734">
    <property type="entry name" value="TPR_rpt"/>
</dbReference>
<dbReference type="SUPFAM" id="SSF81901">
    <property type="entry name" value="HCP-like"/>
    <property type="match status" value="2"/>
</dbReference>
<feature type="domain" description="CHAT" evidence="1">
    <location>
        <begin position="1002"/>
        <end position="1297"/>
    </location>
</feature>
<accession>A0AAV9X2F1</accession>
<dbReference type="Pfam" id="PF12770">
    <property type="entry name" value="CHAT"/>
    <property type="match status" value="1"/>
</dbReference>
<dbReference type="InterPro" id="IPR024983">
    <property type="entry name" value="CHAT_dom"/>
</dbReference>
<dbReference type="EMBL" id="JAVHJO010000011">
    <property type="protein sequence ID" value="KAK6533572.1"/>
    <property type="molecule type" value="Genomic_DNA"/>
</dbReference>
<name>A0AAV9X2F1_9PEZI</name>
<dbReference type="Gene3D" id="1.25.40.10">
    <property type="entry name" value="Tetratricopeptide repeat domain"/>
    <property type="match status" value="5"/>
</dbReference>
<dbReference type="InterPro" id="IPR011990">
    <property type="entry name" value="TPR-like_helical_dom_sf"/>
</dbReference>